<accession>A0A2H0B6G5</accession>
<protein>
    <submittedName>
        <fullName evidence="1">GNAT family N-acetyltransferase</fullName>
    </submittedName>
</protein>
<dbReference type="InterPro" id="IPR016181">
    <property type="entry name" value="Acyl_CoA_acyltransferase"/>
</dbReference>
<reference evidence="1 2" key="1">
    <citation type="submission" date="2017-09" db="EMBL/GenBank/DDBJ databases">
        <title>Depth-based differentiation of microbial function through sediment-hosted aquifers and enrichment of novel symbionts in the deep terrestrial subsurface.</title>
        <authorList>
            <person name="Probst A.J."/>
            <person name="Ladd B."/>
            <person name="Jarett J.K."/>
            <person name="Geller-Mcgrath D.E."/>
            <person name="Sieber C.M."/>
            <person name="Emerson J.B."/>
            <person name="Anantharaman K."/>
            <person name="Thomas B.C."/>
            <person name="Malmstrom R."/>
            <person name="Stieglmeier M."/>
            <person name="Klingl A."/>
            <person name="Woyke T."/>
            <person name="Ryan C.M."/>
            <person name="Banfield J.F."/>
        </authorList>
    </citation>
    <scope>NUCLEOTIDE SEQUENCE [LARGE SCALE GENOMIC DNA]</scope>
    <source>
        <strain evidence="1">CG23_combo_of_CG06-09_8_20_14_all_34_8</strain>
    </source>
</reference>
<organism evidence="1 2">
    <name type="scientific">Candidatus Beckwithbacteria bacterium CG23_combo_of_CG06-09_8_20_14_all_34_8</name>
    <dbReference type="NCBI Taxonomy" id="1974497"/>
    <lineage>
        <taxon>Bacteria</taxon>
        <taxon>Candidatus Beckwithiibacteriota</taxon>
    </lineage>
</organism>
<comment type="caution">
    <text evidence="1">The sequence shown here is derived from an EMBL/GenBank/DDBJ whole genome shotgun (WGS) entry which is preliminary data.</text>
</comment>
<dbReference type="GO" id="GO:0016740">
    <property type="term" value="F:transferase activity"/>
    <property type="evidence" value="ECO:0007669"/>
    <property type="project" value="UniProtKB-KW"/>
</dbReference>
<dbReference type="SUPFAM" id="SSF55729">
    <property type="entry name" value="Acyl-CoA N-acyltransferases (Nat)"/>
    <property type="match status" value="1"/>
</dbReference>
<sequence>IAYGPASDIIVQNYPAVQNIPEIMSVYIMPRFQRMGIGSLLFNSILITLLCKDITEFCLDSGYHRAQQYWIKKLGDPVKVLEDYWNKGGHHMIWHKKIKDITIKYKLK</sequence>
<dbReference type="Proteomes" id="UP000229459">
    <property type="component" value="Unassembled WGS sequence"/>
</dbReference>
<name>A0A2H0B6G5_9BACT</name>
<evidence type="ECO:0000313" key="1">
    <source>
        <dbReference type="EMBL" id="PIP53211.1"/>
    </source>
</evidence>
<gene>
    <name evidence="1" type="ORF">COX08_02205</name>
</gene>
<dbReference type="CDD" id="cd04301">
    <property type="entry name" value="NAT_SF"/>
    <property type="match status" value="1"/>
</dbReference>
<dbReference type="EMBL" id="PCSR01000051">
    <property type="protein sequence ID" value="PIP53211.1"/>
    <property type="molecule type" value="Genomic_DNA"/>
</dbReference>
<evidence type="ECO:0000313" key="2">
    <source>
        <dbReference type="Proteomes" id="UP000229459"/>
    </source>
</evidence>
<proteinExistence type="predicted"/>
<feature type="non-terminal residue" evidence="1">
    <location>
        <position position="1"/>
    </location>
</feature>
<dbReference type="AlphaFoldDB" id="A0A2H0B6G5"/>
<dbReference type="Gene3D" id="3.40.630.30">
    <property type="match status" value="1"/>
</dbReference>
<keyword evidence="1" id="KW-0808">Transferase</keyword>